<feature type="compositionally biased region" description="Low complexity" evidence="12">
    <location>
        <begin position="196"/>
        <end position="210"/>
    </location>
</feature>
<proteinExistence type="inferred from homology"/>
<dbReference type="InterPro" id="IPR027417">
    <property type="entry name" value="P-loop_NTPase"/>
</dbReference>
<dbReference type="SMART" id="SM00175">
    <property type="entry name" value="RAB"/>
    <property type="match status" value="1"/>
</dbReference>
<evidence type="ECO:0000256" key="6">
    <source>
        <dbReference type="ARBA" id="ARBA00022927"/>
    </source>
</evidence>
<dbReference type="GO" id="GO:0003924">
    <property type="term" value="F:GTPase activity"/>
    <property type="evidence" value="ECO:0007669"/>
    <property type="project" value="InterPro"/>
</dbReference>
<keyword evidence="6" id="KW-0653">Protein transport</keyword>
<keyword evidence="4" id="KW-1003">Cell membrane</keyword>
<dbReference type="CDD" id="cd01867">
    <property type="entry name" value="Rab8_Rab10_Rab13_like"/>
    <property type="match status" value="1"/>
</dbReference>
<evidence type="ECO:0000256" key="12">
    <source>
        <dbReference type="SAM" id="MobiDB-lite"/>
    </source>
</evidence>
<evidence type="ECO:0000256" key="1">
    <source>
        <dbReference type="ARBA" id="ARBA00004342"/>
    </source>
</evidence>
<comment type="subcellular location">
    <subcellularLocation>
        <location evidence="1">Cell membrane</location>
        <topology evidence="1">Lipid-anchor</topology>
        <orientation evidence="1">Cytoplasmic side</orientation>
    </subcellularLocation>
</comment>
<dbReference type="GO" id="GO:0015031">
    <property type="term" value="P:protein transport"/>
    <property type="evidence" value="ECO:0007669"/>
    <property type="project" value="UniProtKB-KW"/>
</dbReference>
<keyword evidence="14" id="KW-1185">Reference proteome</keyword>
<keyword evidence="3" id="KW-0813">Transport</keyword>
<dbReference type="STRING" id="58919.A0A316ZEH9"/>
<evidence type="ECO:0000256" key="3">
    <source>
        <dbReference type="ARBA" id="ARBA00022448"/>
    </source>
</evidence>
<dbReference type="PROSITE" id="PS51420">
    <property type="entry name" value="RHO"/>
    <property type="match status" value="1"/>
</dbReference>
<sequence>MPNPHYDFLIKLLLIGDSGVGKSCLLLRFCDDAWTPSFITTIGIDFKIRTIELDGKRVKLQIWDTAGQERFRTITTAYYRGAMGILLVYDVTDEKSFSNIRTWHSNIEQHASEGVSKILIGNKCDWEEKRAVTTEAGQALADELGIRYVETSAKANTSVEEAFFTLARDVKTRVIDAAAGAAESAPGAEQKGIQVGGANQQGSAQSGCCA</sequence>
<evidence type="ECO:0000256" key="10">
    <source>
        <dbReference type="ARBA" id="ARBA00023289"/>
    </source>
</evidence>
<reference evidence="13 14" key="1">
    <citation type="journal article" date="2018" name="Mol. Biol. Evol.">
        <title>Broad Genomic Sampling Reveals a Smut Pathogenic Ancestry of the Fungal Clade Ustilaginomycotina.</title>
        <authorList>
            <person name="Kijpornyongpan T."/>
            <person name="Mondo S.J."/>
            <person name="Barry K."/>
            <person name="Sandor L."/>
            <person name="Lee J."/>
            <person name="Lipzen A."/>
            <person name="Pangilinan J."/>
            <person name="LaButti K."/>
            <person name="Hainaut M."/>
            <person name="Henrissat B."/>
            <person name="Grigoriev I.V."/>
            <person name="Spatafora J.W."/>
            <person name="Aime M.C."/>
        </authorList>
    </citation>
    <scope>NUCLEOTIDE SEQUENCE [LARGE SCALE GENOMIC DNA]</scope>
    <source>
        <strain evidence="13 14">MCA 4186</strain>
    </source>
</reference>
<name>A0A316ZEH9_9BASI</name>
<dbReference type="PRINTS" id="PR00449">
    <property type="entry name" value="RASTRNSFRMNG"/>
</dbReference>
<dbReference type="Pfam" id="PF00071">
    <property type="entry name" value="Ras"/>
    <property type="match status" value="1"/>
</dbReference>
<gene>
    <name evidence="13" type="ORF">FA09DRAFT_342580</name>
</gene>
<dbReference type="PROSITE" id="PS51421">
    <property type="entry name" value="RAS"/>
    <property type="match status" value="1"/>
</dbReference>
<dbReference type="RefSeq" id="XP_025600429.1">
    <property type="nucleotide sequence ID" value="XM_025744553.1"/>
</dbReference>
<dbReference type="NCBIfam" id="TIGR00231">
    <property type="entry name" value="small_GTP"/>
    <property type="match status" value="1"/>
</dbReference>
<organism evidence="13 14">
    <name type="scientific">Tilletiopsis washingtonensis</name>
    <dbReference type="NCBI Taxonomy" id="58919"/>
    <lineage>
        <taxon>Eukaryota</taxon>
        <taxon>Fungi</taxon>
        <taxon>Dikarya</taxon>
        <taxon>Basidiomycota</taxon>
        <taxon>Ustilaginomycotina</taxon>
        <taxon>Exobasidiomycetes</taxon>
        <taxon>Entylomatales</taxon>
        <taxon>Entylomatales incertae sedis</taxon>
        <taxon>Tilletiopsis</taxon>
    </lineage>
</organism>
<dbReference type="GO" id="GO:0005886">
    <property type="term" value="C:plasma membrane"/>
    <property type="evidence" value="ECO:0007669"/>
    <property type="project" value="UniProtKB-SubCell"/>
</dbReference>
<dbReference type="FunFam" id="3.40.50.300:FF:000363">
    <property type="entry name" value="Secretion related GTPase srgA"/>
    <property type="match status" value="1"/>
</dbReference>
<evidence type="ECO:0000256" key="9">
    <source>
        <dbReference type="ARBA" id="ARBA00023288"/>
    </source>
</evidence>
<dbReference type="SMART" id="SM00174">
    <property type="entry name" value="RHO"/>
    <property type="match status" value="1"/>
</dbReference>
<keyword evidence="8" id="KW-0472">Membrane</keyword>
<evidence type="ECO:0000256" key="4">
    <source>
        <dbReference type="ARBA" id="ARBA00022475"/>
    </source>
</evidence>
<evidence type="ECO:0000256" key="7">
    <source>
        <dbReference type="ARBA" id="ARBA00023134"/>
    </source>
</evidence>
<dbReference type="GO" id="GO:0005525">
    <property type="term" value="F:GTP binding"/>
    <property type="evidence" value="ECO:0007669"/>
    <property type="project" value="UniProtKB-KW"/>
</dbReference>
<comment type="similarity">
    <text evidence="2">Belongs to the small GTPase superfamily. Rab family.</text>
</comment>
<feature type="region of interest" description="Disordered" evidence="12">
    <location>
        <begin position="186"/>
        <end position="210"/>
    </location>
</feature>
<dbReference type="SMART" id="SM00173">
    <property type="entry name" value="RAS"/>
    <property type="match status" value="1"/>
</dbReference>
<dbReference type="Gene3D" id="3.40.50.300">
    <property type="entry name" value="P-loop containing nucleotide triphosphate hydrolases"/>
    <property type="match status" value="1"/>
</dbReference>
<dbReference type="InterPro" id="IPR005225">
    <property type="entry name" value="Small_GTP-bd"/>
</dbReference>
<dbReference type="GeneID" id="37272097"/>
<dbReference type="OrthoDB" id="9989112at2759"/>
<keyword evidence="5" id="KW-0547">Nucleotide-binding</keyword>
<dbReference type="PANTHER" id="PTHR47980">
    <property type="entry name" value="LD44762P"/>
    <property type="match status" value="1"/>
</dbReference>
<protein>
    <submittedName>
        <fullName evidence="13">Ras-like protein rab-8A</fullName>
    </submittedName>
</protein>
<keyword evidence="7" id="KW-0342">GTP-binding</keyword>
<evidence type="ECO:0000256" key="11">
    <source>
        <dbReference type="ARBA" id="ARBA00025673"/>
    </source>
</evidence>
<dbReference type="InterPro" id="IPR050305">
    <property type="entry name" value="Small_GTPase_Rab"/>
</dbReference>
<evidence type="ECO:0000256" key="5">
    <source>
        <dbReference type="ARBA" id="ARBA00022741"/>
    </source>
</evidence>
<dbReference type="Proteomes" id="UP000245946">
    <property type="component" value="Unassembled WGS sequence"/>
</dbReference>
<comment type="function">
    <text evidence="11">Protein transport. Probably involved in vesicular traffic.</text>
</comment>
<dbReference type="AlphaFoldDB" id="A0A316ZEH9"/>
<evidence type="ECO:0000313" key="14">
    <source>
        <dbReference type="Proteomes" id="UP000245946"/>
    </source>
</evidence>
<accession>A0A316ZEH9</accession>
<keyword evidence="10" id="KW-0636">Prenylation</keyword>
<evidence type="ECO:0000313" key="13">
    <source>
        <dbReference type="EMBL" id="PWO00151.1"/>
    </source>
</evidence>
<evidence type="ECO:0000256" key="8">
    <source>
        <dbReference type="ARBA" id="ARBA00023136"/>
    </source>
</evidence>
<dbReference type="EMBL" id="KZ819286">
    <property type="protein sequence ID" value="PWO00151.1"/>
    <property type="molecule type" value="Genomic_DNA"/>
</dbReference>
<keyword evidence="9" id="KW-0449">Lipoprotein</keyword>
<evidence type="ECO:0000256" key="2">
    <source>
        <dbReference type="ARBA" id="ARBA00006270"/>
    </source>
</evidence>
<dbReference type="SUPFAM" id="SSF52540">
    <property type="entry name" value="P-loop containing nucleoside triphosphate hydrolases"/>
    <property type="match status" value="1"/>
</dbReference>
<dbReference type="SMART" id="SM00176">
    <property type="entry name" value="RAN"/>
    <property type="match status" value="1"/>
</dbReference>
<dbReference type="PROSITE" id="PS51419">
    <property type="entry name" value="RAB"/>
    <property type="match status" value="1"/>
</dbReference>
<dbReference type="InterPro" id="IPR001806">
    <property type="entry name" value="Small_GTPase"/>
</dbReference>